<feature type="region of interest" description="Disordered" evidence="6">
    <location>
        <begin position="209"/>
        <end position="239"/>
    </location>
</feature>
<dbReference type="STRING" id="2004952.A0A2C5Z671"/>
<keyword evidence="2" id="KW-0805">Transcription regulation</keyword>
<accession>A0A2C5Z671</accession>
<dbReference type="GO" id="GO:0003700">
    <property type="term" value="F:DNA-binding transcription factor activity"/>
    <property type="evidence" value="ECO:0007669"/>
    <property type="project" value="InterPro"/>
</dbReference>
<evidence type="ECO:0000256" key="3">
    <source>
        <dbReference type="ARBA" id="ARBA00023163"/>
    </source>
</evidence>
<evidence type="ECO:0000259" key="7">
    <source>
        <dbReference type="PROSITE" id="PS50217"/>
    </source>
</evidence>
<dbReference type="Gene3D" id="1.20.5.170">
    <property type="match status" value="1"/>
</dbReference>
<evidence type="ECO:0000256" key="5">
    <source>
        <dbReference type="SAM" id="Coils"/>
    </source>
</evidence>
<dbReference type="OrthoDB" id="295274at2759"/>
<feature type="coiled-coil region" evidence="5">
    <location>
        <begin position="149"/>
        <end position="176"/>
    </location>
</feature>
<comment type="subcellular location">
    <subcellularLocation>
        <location evidence="1">Nucleus</location>
    </subcellularLocation>
</comment>
<protein>
    <recommendedName>
        <fullName evidence="7">BZIP domain-containing protein</fullName>
    </recommendedName>
</protein>
<evidence type="ECO:0000256" key="6">
    <source>
        <dbReference type="SAM" id="MobiDB-lite"/>
    </source>
</evidence>
<dbReference type="SMART" id="SM00338">
    <property type="entry name" value="BRLZ"/>
    <property type="match status" value="1"/>
</dbReference>
<feature type="region of interest" description="Disordered" evidence="6">
    <location>
        <begin position="67"/>
        <end position="109"/>
    </location>
</feature>
<organism evidence="8 9">
    <name type="scientific">Ophiocordyceps camponoti-rufipedis</name>
    <dbReference type="NCBI Taxonomy" id="2004952"/>
    <lineage>
        <taxon>Eukaryota</taxon>
        <taxon>Fungi</taxon>
        <taxon>Dikarya</taxon>
        <taxon>Ascomycota</taxon>
        <taxon>Pezizomycotina</taxon>
        <taxon>Sordariomycetes</taxon>
        <taxon>Hypocreomycetidae</taxon>
        <taxon>Hypocreales</taxon>
        <taxon>Ophiocordycipitaceae</taxon>
        <taxon>Ophiocordyceps</taxon>
    </lineage>
</organism>
<feature type="domain" description="BZIP" evidence="7">
    <location>
        <begin position="124"/>
        <end position="187"/>
    </location>
</feature>
<comment type="caution">
    <text evidence="8">The sequence shown here is derived from an EMBL/GenBank/DDBJ whole genome shotgun (WGS) entry which is preliminary data.</text>
</comment>
<reference evidence="8 9" key="1">
    <citation type="submission" date="2017-06" db="EMBL/GenBank/DDBJ databases">
        <title>Ant-infecting Ophiocordyceps genomes reveal a high diversity of potential behavioral manipulation genes and a possible major role for enterotoxins.</title>
        <authorList>
            <person name="De Bekker C."/>
            <person name="Evans H.C."/>
            <person name="Brachmann A."/>
            <person name="Hughes D.P."/>
        </authorList>
    </citation>
    <scope>NUCLEOTIDE SEQUENCE [LARGE SCALE GENOMIC DNA]</scope>
    <source>
        <strain evidence="8 9">Map16</strain>
    </source>
</reference>
<dbReference type="EMBL" id="NJES01000259">
    <property type="protein sequence ID" value="PHH74681.1"/>
    <property type="molecule type" value="Genomic_DNA"/>
</dbReference>
<dbReference type="InterPro" id="IPR046347">
    <property type="entry name" value="bZIP_sf"/>
</dbReference>
<dbReference type="InterPro" id="IPR051027">
    <property type="entry name" value="bZIP_transcription_factors"/>
</dbReference>
<evidence type="ECO:0000313" key="8">
    <source>
        <dbReference type="EMBL" id="PHH74681.1"/>
    </source>
</evidence>
<dbReference type="AlphaFoldDB" id="A0A2C5Z671"/>
<dbReference type="PANTHER" id="PTHR19304">
    <property type="entry name" value="CYCLIC-AMP RESPONSE ELEMENT BINDING PROTEIN"/>
    <property type="match status" value="1"/>
</dbReference>
<dbReference type="CDD" id="cd14687">
    <property type="entry name" value="bZIP_ATF2"/>
    <property type="match status" value="1"/>
</dbReference>
<evidence type="ECO:0000256" key="1">
    <source>
        <dbReference type="ARBA" id="ARBA00004123"/>
    </source>
</evidence>
<sequence>MNPASMAALDHDMTLDPRVGLPLFGIKTEKEAASTPVPMVLTPHMFDADFDMAALEAHPPAVITPMTPEGSHTPPASLALPTTKPDSPMPEADVQPRKRRRTATTTATTTTTTTISSRSCSKEDARRARCLERNRVAASKCREKKKLWVHELEATKIELEQQHANLQREYGSLLDETTRIKTTLMTHSICNDRNIDSWIEAEASRFVSRSYPKPAPSPAPQPAQDSAPSSVDDSQPPSAVSYDFLTESLFADEGLPADDVDDAAADYKTMPCLGDLGAIRS</sequence>
<dbReference type="Pfam" id="PF00170">
    <property type="entry name" value="bZIP_1"/>
    <property type="match status" value="1"/>
</dbReference>
<evidence type="ECO:0000256" key="4">
    <source>
        <dbReference type="ARBA" id="ARBA00023242"/>
    </source>
</evidence>
<dbReference type="SUPFAM" id="SSF57959">
    <property type="entry name" value="Leucine zipper domain"/>
    <property type="match status" value="1"/>
</dbReference>
<evidence type="ECO:0000313" key="9">
    <source>
        <dbReference type="Proteomes" id="UP000226431"/>
    </source>
</evidence>
<keyword evidence="5" id="KW-0175">Coiled coil</keyword>
<keyword evidence="9" id="KW-1185">Reference proteome</keyword>
<evidence type="ECO:0000256" key="2">
    <source>
        <dbReference type="ARBA" id="ARBA00023015"/>
    </source>
</evidence>
<dbReference type="GO" id="GO:0005634">
    <property type="term" value="C:nucleus"/>
    <property type="evidence" value="ECO:0007669"/>
    <property type="project" value="UniProtKB-SubCell"/>
</dbReference>
<keyword evidence="3" id="KW-0804">Transcription</keyword>
<dbReference type="PROSITE" id="PS00036">
    <property type="entry name" value="BZIP_BASIC"/>
    <property type="match status" value="1"/>
</dbReference>
<keyword evidence="4" id="KW-0539">Nucleus</keyword>
<dbReference type="InterPro" id="IPR004827">
    <property type="entry name" value="bZIP"/>
</dbReference>
<proteinExistence type="predicted"/>
<gene>
    <name evidence="8" type="ORF">CDD80_2899</name>
</gene>
<name>A0A2C5Z671_9HYPO</name>
<dbReference type="Proteomes" id="UP000226431">
    <property type="component" value="Unassembled WGS sequence"/>
</dbReference>
<dbReference type="PROSITE" id="PS50217">
    <property type="entry name" value="BZIP"/>
    <property type="match status" value="1"/>
</dbReference>